<dbReference type="AlphaFoldDB" id="A0A0K0DCR1"/>
<accession>A0A0K0DCR1</accession>
<evidence type="ECO:0000313" key="3">
    <source>
        <dbReference type="WBParaSite" id="ACAC_0000839701-mRNA-1"/>
    </source>
</evidence>
<dbReference type="WBParaSite" id="ACAC_0000839701-mRNA-1">
    <property type="protein sequence ID" value="ACAC_0000839701-mRNA-1"/>
    <property type="gene ID" value="ACAC_0000839701"/>
</dbReference>
<reference evidence="2" key="1">
    <citation type="submission" date="2012-09" db="EMBL/GenBank/DDBJ databases">
        <authorList>
            <person name="Martin A.A."/>
        </authorList>
    </citation>
    <scope>NUCLEOTIDE SEQUENCE</scope>
</reference>
<evidence type="ECO:0000313" key="2">
    <source>
        <dbReference type="Proteomes" id="UP000035642"/>
    </source>
</evidence>
<reference evidence="3" key="2">
    <citation type="submission" date="2017-02" db="UniProtKB">
        <authorList>
            <consortium name="WormBaseParasite"/>
        </authorList>
    </citation>
    <scope>IDENTIFICATION</scope>
</reference>
<keyword evidence="2" id="KW-1185">Reference proteome</keyword>
<protein>
    <submittedName>
        <fullName evidence="3">Uncharacterized protein</fullName>
    </submittedName>
</protein>
<evidence type="ECO:0000256" key="1">
    <source>
        <dbReference type="SAM" id="SignalP"/>
    </source>
</evidence>
<name>A0A0K0DCR1_ANGCA</name>
<dbReference type="Proteomes" id="UP000035642">
    <property type="component" value="Unassembled WGS sequence"/>
</dbReference>
<feature type="signal peptide" evidence="1">
    <location>
        <begin position="1"/>
        <end position="16"/>
    </location>
</feature>
<proteinExistence type="predicted"/>
<sequence length="443" mass="49730">MKTIWFLIAVLSLSTADLPSCKRARCSHCSLEFISKACQKTCQGCPRVVLDKVTGKKLKVYPEDYHPLPISSAYKTKKDHFDGNKPQKPLEQPDIDVIPRQSGVATQTQQQFNSNAKSRALQPVQRPVPQGHLPANQFNQLSVDISTLAPLIPPPRPTDINRNLAKQPADLAHPLTDYQQSARNVEVFNQQQPAAFQSAAQPQLAQSQSQYNTNQNTFTQPAMTDIFGRHLFQAQAVQPLQFPQQQQPSLLMNPFQTFPQQGTTVGQTRTISGYYSQPQIAYGIAPITSHQPLVNPQQNFQQSPQANYYRQQQNYYNNQQPNSHQSVQNYYQGVAPQHVTPSLTTRDVYSAQYSRNHLQQGAQSQQLVSGTSVQSNIPYQANKAHAQQLYPREQVFNGFSKPIASPSIDAAPINVQKYVDGKGMVQTNSPQQVRQKHYLQPEK</sequence>
<keyword evidence="1" id="KW-0732">Signal</keyword>
<organism evidence="2 3">
    <name type="scientific">Angiostrongylus cantonensis</name>
    <name type="common">Rat lungworm</name>
    <dbReference type="NCBI Taxonomy" id="6313"/>
    <lineage>
        <taxon>Eukaryota</taxon>
        <taxon>Metazoa</taxon>
        <taxon>Ecdysozoa</taxon>
        <taxon>Nematoda</taxon>
        <taxon>Chromadorea</taxon>
        <taxon>Rhabditida</taxon>
        <taxon>Rhabditina</taxon>
        <taxon>Rhabditomorpha</taxon>
        <taxon>Strongyloidea</taxon>
        <taxon>Metastrongylidae</taxon>
        <taxon>Angiostrongylus</taxon>
    </lineage>
</organism>
<feature type="chain" id="PRO_5005326555" evidence="1">
    <location>
        <begin position="17"/>
        <end position="443"/>
    </location>
</feature>
<dbReference type="STRING" id="6313.A0A0K0DCR1"/>